<reference evidence="2" key="1">
    <citation type="submission" date="2016-11" db="UniProtKB">
        <authorList>
            <consortium name="WormBaseParasite"/>
        </authorList>
    </citation>
    <scope>IDENTIFICATION</scope>
</reference>
<evidence type="ECO:0000313" key="2">
    <source>
        <dbReference type="WBParaSite" id="L893_g30970.t1"/>
    </source>
</evidence>
<evidence type="ECO:0000313" key="1">
    <source>
        <dbReference type="Proteomes" id="UP000095287"/>
    </source>
</evidence>
<name>A0A1I7ZXS5_9BILA</name>
<accession>A0A1I7ZXS5</accession>
<dbReference type="Proteomes" id="UP000095287">
    <property type="component" value="Unplaced"/>
</dbReference>
<dbReference type="AlphaFoldDB" id="A0A1I7ZXS5"/>
<organism evidence="1 2">
    <name type="scientific">Steinernema glaseri</name>
    <dbReference type="NCBI Taxonomy" id="37863"/>
    <lineage>
        <taxon>Eukaryota</taxon>
        <taxon>Metazoa</taxon>
        <taxon>Ecdysozoa</taxon>
        <taxon>Nematoda</taxon>
        <taxon>Chromadorea</taxon>
        <taxon>Rhabditida</taxon>
        <taxon>Tylenchina</taxon>
        <taxon>Panagrolaimomorpha</taxon>
        <taxon>Strongyloidoidea</taxon>
        <taxon>Steinernematidae</taxon>
        <taxon>Steinernema</taxon>
    </lineage>
</organism>
<dbReference type="WBParaSite" id="L893_g30970.t1">
    <property type="protein sequence ID" value="L893_g30970.t1"/>
    <property type="gene ID" value="L893_g30970"/>
</dbReference>
<keyword evidence="1" id="KW-1185">Reference proteome</keyword>
<sequence>MDIPAEVLLLAREEVHTDYAVEGVVHEEGAAAILGHGERVDGVADTGHAKHLHDAAIQFQRSRRIWRRQLALGNIDSPTIDLGEDEGNESSECLLSDSSRGALLDSGGFVVITRTPWGVQGWQNK</sequence>
<proteinExistence type="predicted"/>
<protein>
    <submittedName>
        <fullName evidence="2">Uncharacterized protein</fullName>
    </submittedName>
</protein>